<dbReference type="SUPFAM" id="SSF52540">
    <property type="entry name" value="P-loop containing nucleoside triphosphate hydrolases"/>
    <property type="match status" value="1"/>
</dbReference>
<reference evidence="1" key="1">
    <citation type="submission" date="2017-07" db="EMBL/GenBank/DDBJ databases">
        <title>Taro Niue Genome Assembly and Annotation.</title>
        <authorList>
            <person name="Atibalentja N."/>
            <person name="Keating K."/>
            <person name="Fields C.J."/>
        </authorList>
    </citation>
    <scope>NUCLEOTIDE SEQUENCE</scope>
    <source>
        <strain evidence="1">Niue_2</strain>
        <tissue evidence="1">Leaf</tissue>
    </source>
</reference>
<dbReference type="PANTHER" id="PTHR23077:SF193">
    <property type="entry name" value="OS08G0413000 PROTEIN"/>
    <property type="match status" value="1"/>
</dbReference>
<dbReference type="PANTHER" id="PTHR23077">
    <property type="entry name" value="AAA-FAMILY ATPASE"/>
    <property type="match status" value="1"/>
</dbReference>
<dbReference type="InterPro" id="IPR027417">
    <property type="entry name" value="P-loop_NTPase"/>
</dbReference>
<dbReference type="Proteomes" id="UP000652761">
    <property type="component" value="Unassembled WGS sequence"/>
</dbReference>
<comment type="caution">
    <text evidence="1">The sequence shown here is derived from an EMBL/GenBank/DDBJ whole genome shotgun (WGS) entry which is preliminary data.</text>
</comment>
<proteinExistence type="predicted"/>
<dbReference type="Gene3D" id="3.40.50.300">
    <property type="entry name" value="P-loop containing nucleotide triphosphate hydrolases"/>
    <property type="match status" value="1"/>
</dbReference>
<protein>
    <submittedName>
        <fullName evidence="1">Uncharacterized protein</fullName>
    </submittedName>
</protein>
<accession>A0A843WP94</accession>
<dbReference type="GO" id="GO:0005634">
    <property type="term" value="C:nucleus"/>
    <property type="evidence" value="ECO:0007669"/>
    <property type="project" value="TreeGrafter"/>
</dbReference>
<keyword evidence="2" id="KW-1185">Reference proteome</keyword>
<dbReference type="GO" id="GO:0051228">
    <property type="term" value="P:mitotic spindle disassembly"/>
    <property type="evidence" value="ECO:0007669"/>
    <property type="project" value="TreeGrafter"/>
</dbReference>
<dbReference type="OrthoDB" id="10254455at2759"/>
<evidence type="ECO:0000313" key="2">
    <source>
        <dbReference type="Proteomes" id="UP000652761"/>
    </source>
</evidence>
<gene>
    <name evidence="1" type="ORF">Taro_042562</name>
</gene>
<dbReference type="GO" id="GO:0031593">
    <property type="term" value="F:polyubiquitin modification-dependent protein binding"/>
    <property type="evidence" value="ECO:0007669"/>
    <property type="project" value="TreeGrafter"/>
</dbReference>
<evidence type="ECO:0000313" key="1">
    <source>
        <dbReference type="EMBL" id="MQM09687.1"/>
    </source>
</evidence>
<dbReference type="AlphaFoldDB" id="A0A843WP94"/>
<dbReference type="InterPro" id="IPR050168">
    <property type="entry name" value="AAA_ATPase_domain"/>
</dbReference>
<feature type="non-terminal residue" evidence="1">
    <location>
        <position position="87"/>
    </location>
</feature>
<dbReference type="GO" id="GO:0005829">
    <property type="term" value="C:cytosol"/>
    <property type="evidence" value="ECO:0007669"/>
    <property type="project" value="TreeGrafter"/>
</dbReference>
<dbReference type="GO" id="GO:0097352">
    <property type="term" value="P:autophagosome maturation"/>
    <property type="evidence" value="ECO:0007669"/>
    <property type="project" value="TreeGrafter"/>
</dbReference>
<dbReference type="EMBL" id="NMUH01004446">
    <property type="protein sequence ID" value="MQM09687.1"/>
    <property type="molecule type" value="Genomic_DNA"/>
</dbReference>
<name>A0A843WP94_COLES</name>
<dbReference type="GO" id="GO:0034098">
    <property type="term" value="C:VCP-NPL4-UFD1 AAA ATPase complex"/>
    <property type="evidence" value="ECO:0007669"/>
    <property type="project" value="TreeGrafter"/>
</dbReference>
<sequence length="87" mass="9626">MKVMNEHFKVALDATNPSALREMVVEILKVSWADIGGLEGVKRELQETVHYPVEHPELFEMVGISPSRGVLFYGPSGCGKTLLEKAN</sequence>
<dbReference type="GO" id="GO:0016887">
    <property type="term" value="F:ATP hydrolysis activity"/>
    <property type="evidence" value="ECO:0007669"/>
    <property type="project" value="TreeGrafter"/>
</dbReference>
<dbReference type="GO" id="GO:0030970">
    <property type="term" value="P:retrograde protein transport, ER to cytosol"/>
    <property type="evidence" value="ECO:0007669"/>
    <property type="project" value="TreeGrafter"/>
</dbReference>
<organism evidence="1 2">
    <name type="scientific">Colocasia esculenta</name>
    <name type="common">Wild taro</name>
    <name type="synonym">Arum esculentum</name>
    <dbReference type="NCBI Taxonomy" id="4460"/>
    <lineage>
        <taxon>Eukaryota</taxon>
        <taxon>Viridiplantae</taxon>
        <taxon>Streptophyta</taxon>
        <taxon>Embryophyta</taxon>
        <taxon>Tracheophyta</taxon>
        <taxon>Spermatophyta</taxon>
        <taxon>Magnoliopsida</taxon>
        <taxon>Liliopsida</taxon>
        <taxon>Araceae</taxon>
        <taxon>Aroideae</taxon>
        <taxon>Colocasieae</taxon>
        <taxon>Colocasia</taxon>
    </lineage>
</organism>